<protein>
    <submittedName>
        <fullName evidence="2">Uncharacterized protein</fullName>
    </submittedName>
</protein>
<dbReference type="OrthoDB" id="3551990at2759"/>
<dbReference type="GO" id="GO:0006078">
    <property type="term" value="P:(1-&gt;6)-beta-D-glucan biosynthetic process"/>
    <property type="evidence" value="ECO:0007669"/>
    <property type="project" value="InterPro"/>
</dbReference>
<accession>A0A2J6QLE3</accession>
<dbReference type="EMBL" id="KZ613466">
    <property type="protein sequence ID" value="PMD27091.1"/>
    <property type="molecule type" value="Genomic_DNA"/>
</dbReference>
<dbReference type="PANTHER" id="PTHR28154">
    <property type="entry name" value="CELL WALL SYNTHESIS PROTEIN KNH1-RELATED"/>
    <property type="match status" value="1"/>
</dbReference>
<gene>
    <name evidence="2" type="ORF">NA56DRAFT_225006</name>
</gene>
<keyword evidence="3" id="KW-1185">Reference proteome</keyword>
<dbReference type="GO" id="GO:0031505">
    <property type="term" value="P:fungal-type cell wall organization"/>
    <property type="evidence" value="ECO:0007669"/>
    <property type="project" value="TreeGrafter"/>
</dbReference>
<evidence type="ECO:0000313" key="3">
    <source>
        <dbReference type="Proteomes" id="UP000235672"/>
    </source>
</evidence>
<feature type="chain" id="PRO_5014397748" evidence="1">
    <location>
        <begin position="16"/>
        <end position="221"/>
    </location>
</feature>
<dbReference type="AlphaFoldDB" id="A0A2J6QLE3"/>
<dbReference type="GO" id="GO:0005576">
    <property type="term" value="C:extracellular region"/>
    <property type="evidence" value="ECO:0007669"/>
    <property type="project" value="TreeGrafter"/>
</dbReference>
<name>A0A2J6QLE3_9HELO</name>
<feature type="signal peptide" evidence="1">
    <location>
        <begin position="1"/>
        <end position="15"/>
    </location>
</feature>
<evidence type="ECO:0000313" key="2">
    <source>
        <dbReference type="EMBL" id="PMD27091.1"/>
    </source>
</evidence>
<sequence>MMLDLLTVSFFGVYAADVLITYPAGGEVLSGLNEYTVTWTESNVIPLISDLDSYKLFLYAGTNENYVCPPPSPSELFSPSDKHETKMFASNPGNFTQTTKFSNTLALYDVIGPNSNNNAYFLGVVSNLKANNSIQIVNFSNRFSITDMDTSLSFDPPVPDNGLSPPAAREFECGSDICSSEVALAGLKFTTPSAAPITSLPVLYPGLTSPEVAMEILLTTL</sequence>
<dbReference type="STRING" id="1745343.A0A2J6QLE3"/>
<dbReference type="PANTHER" id="PTHR28154:SF1">
    <property type="entry name" value="CELL WALL SYNTHESIS PROTEIN KNH1-RELATED"/>
    <property type="match status" value="1"/>
</dbReference>
<reference evidence="2 3" key="1">
    <citation type="submission" date="2016-05" db="EMBL/GenBank/DDBJ databases">
        <title>A degradative enzymes factory behind the ericoid mycorrhizal symbiosis.</title>
        <authorList>
            <consortium name="DOE Joint Genome Institute"/>
            <person name="Martino E."/>
            <person name="Morin E."/>
            <person name="Grelet G."/>
            <person name="Kuo A."/>
            <person name="Kohler A."/>
            <person name="Daghino S."/>
            <person name="Barry K."/>
            <person name="Choi C."/>
            <person name="Cichocki N."/>
            <person name="Clum A."/>
            <person name="Copeland A."/>
            <person name="Hainaut M."/>
            <person name="Haridas S."/>
            <person name="Labutti K."/>
            <person name="Lindquist E."/>
            <person name="Lipzen A."/>
            <person name="Khouja H.-R."/>
            <person name="Murat C."/>
            <person name="Ohm R."/>
            <person name="Olson A."/>
            <person name="Spatafora J."/>
            <person name="Veneault-Fourrey C."/>
            <person name="Henrissat B."/>
            <person name="Grigoriev I."/>
            <person name="Martin F."/>
            <person name="Perotto S."/>
        </authorList>
    </citation>
    <scope>NUCLEOTIDE SEQUENCE [LARGE SCALE GENOMIC DNA]</scope>
    <source>
        <strain evidence="2 3">UAMH 7357</strain>
    </source>
</reference>
<evidence type="ECO:0000256" key="1">
    <source>
        <dbReference type="SAM" id="SignalP"/>
    </source>
</evidence>
<keyword evidence="1" id="KW-0732">Signal</keyword>
<dbReference type="Proteomes" id="UP000235672">
    <property type="component" value="Unassembled WGS sequence"/>
</dbReference>
<dbReference type="InterPro" id="IPR045328">
    <property type="entry name" value="Kre9/Knh1"/>
</dbReference>
<dbReference type="GO" id="GO:0042546">
    <property type="term" value="P:cell wall biogenesis"/>
    <property type="evidence" value="ECO:0007669"/>
    <property type="project" value="InterPro"/>
</dbReference>
<proteinExistence type="predicted"/>
<organism evidence="2 3">
    <name type="scientific">Hyaloscypha hepaticicola</name>
    <dbReference type="NCBI Taxonomy" id="2082293"/>
    <lineage>
        <taxon>Eukaryota</taxon>
        <taxon>Fungi</taxon>
        <taxon>Dikarya</taxon>
        <taxon>Ascomycota</taxon>
        <taxon>Pezizomycotina</taxon>
        <taxon>Leotiomycetes</taxon>
        <taxon>Helotiales</taxon>
        <taxon>Hyaloscyphaceae</taxon>
        <taxon>Hyaloscypha</taxon>
    </lineage>
</organism>